<dbReference type="OrthoDB" id="305682at2759"/>
<keyword evidence="1" id="KW-0175">Coiled coil</keyword>
<reference evidence="3" key="1">
    <citation type="submission" date="2021-01" db="EMBL/GenBank/DDBJ databases">
        <authorList>
            <consortium name="Genoscope - CEA"/>
            <person name="William W."/>
        </authorList>
    </citation>
    <scope>NUCLEOTIDE SEQUENCE</scope>
</reference>
<gene>
    <name evidence="3" type="ORF">PSON_ATCC_30995.1.T0110232</name>
</gene>
<feature type="coiled-coil region" evidence="1">
    <location>
        <begin position="306"/>
        <end position="404"/>
    </location>
</feature>
<dbReference type="EMBL" id="CAJJDN010000011">
    <property type="protein sequence ID" value="CAD8057467.1"/>
    <property type="molecule type" value="Genomic_DNA"/>
</dbReference>
<evidence type="ECO:0000256" key="1">
    <source>
        <dbReference type="SAM" id="Coils"/>
    </source>
</evidence>
<name>A0A8S1KRC3_9CILI</name>
<evidence type="ECO:0000313" key="3">
    <source>
        <dbReference type="EMBL" id="CAD8057467.1"/>
    </source>
</evidence>
<dbReference type="Proteomes" id="UP000692954">
    <property type="component" value="Unassembled WGS sequence"/>
</dbReference>
<sequence length="521" mass="62777">MQQNSSFDGKVGMEIENQTEFLEQSKDSTSKQKIYLYQTPPKQEDLKIEKEMEDVQSSPHFKKEQKNQTNLPEFNLISGKKNATKENQDQFQKNIQNFSEGQEQFTPNKIEFLFQGLNNLLAQAQERIQNQSQISLCTNDLSQCYGTYSEIKQQISEIEKVYRYKDDELFQLNIQLEKEFNICKNQKIIDSATNSQMNQSFDIHKRYQQIQEIKKNKLYIFKKKYQENYNQLRQDFNDLKNLTKEMFQIISFNIQECKMKFNQKIETKSQKIEKSLFIDYQSDKLEEDYQQKSSQQRDDEHIDNFIQELMKLLNISKEDYENIEDLKLQIVNNVKEQKNYLEIIQTNQNLSVNQKIIKLNTTKDELQNELVQLNQQKEQQQKILDQNRIEIQNLQQKLEQLEKRDYIDLNTKLFQHEQIQMEQQQQLISISLIIIQQLFQSTSFESSLKKTFSEKNQYLNTYFKEAKKIIYEKSWPNEVNPLKYLQLHQQKVQEIMNIFYTEYSKMISWIQQQRENLIKQL</sequence>
<feature type="region of interest" description="Disordered" evidence="2">
    <location>
        <begin position="1"/>
        <end position="67"/>
    </location>
</feature>
<comment type="caution">
    <text evidence="3">The sequence shown here is derived from an EMBL/GenBank/DDBJ whole genome shotgun (WGS) entry which is preliminary data.</text>
</comment>
<organism evidence="3 4">
    <name type="scientific">Paramecium sonneborni</name>
    <dbReference type="NCBI Taxonomy" id="65129"/>
    <lineage>
        <taxon>Eukaryota</taxon>
        <taxon>Sar</taxon>
        <taxon>Alveolata</taxon>
        <taxon>Ciliophora</taxon>
        <taxon>Intramacronucleata</taxon>
        <taxon>Oligohymenophorea</taxon>
        <taxon>Peniculida</taxon>
        <taxon>Parameciidae</taxon>
        <taxon>Paramecium</taxon>
    </lineage>
</organism>
<proteinExistence type="predicted"/>
<keyword evidence="4" id="KW-1185">Reference proteome</keyword>
<dbReference type="AlphaFoldDB" id="A0A8S1KRC3"/>
<evidence type="ECO:0000256" key="2">
    <source>
        <dbReference type="SAM" id="MobiDB-lite"/>
    </source>
</evidence>
<protein>
    <submittedName>
        <fullName evidence="3">Uncharacterized protein</fullName>
    </submittedName>
</protein>
<evidence type="ECO:0000313" key="4">
    <source>
        <dbReference type="Proteomes" id="UP000692954"/>
    </source>
</evidence>
<accession>A0A8S1KRC3</accession>